<evidence type="ECO:0008006" key="3">
    <source>
        <dbReference type="Google" id="ProtNLM"/>
    </source>
</evidence>
<dbReference type="STRING" id="546269.HMPREF0389_00548"/>
<dbReference type="InterPro" id="IPR024523">
    <property type="entry name" value="DUF3793"/>
</dbReference>
<protein>
    <recommendedName>
        <fullName evidence="3">DUF3793 family protein</fullName>
    </recommendedName>
</protein>
<evidence type="ECO:0000313" key="2">
    <source>
        <dbReference type="Proteomes" id="UP000007468"/>
    </source>
</evidence>
<gene>
    <name evidence="1" type="ordered locus">HMPREF0389_00548</name>
</gene>
<dbReference type="EMBL" id="CP002390">
    <property type="protein sequence ID" value="EFE28631.2"/>
    <property type="molecule type" value="Genomic_DNA"/>
</dbReference>
<dbReference type="Pfam" id="PF12672">
    <property type="entry name" value="DUF3793"/>
    <property type="match status" value="1"/>
</dbReference>
<dbReference type="PATRIC" id="fig|546269.5.peg.98"/>
<reference evidence="2" key="1">
    <citation type="submission" date="2010-12" db="EMBL/GenBank/DDBJ databases">
        <title>The genome sequence of Filifactor alocis strain ATCC 35896.</title>
        <authorList>
            <consortium name="The Broad Institute Genome Sequencing Platform"/>
            <person name="Ward D."/>
            <person name="Earl A."/>
            <person name="Feldgarden M."/>
            <person name="Young S.K."/>
            <person name="Gargeya S."/>
            <person name="Zeng Q."/>
            <person name="Alvarado L."/>
            <person name="Berlin A."/>
            <person name="Bochicchio J."/>
            <person name="Chapman S.B."/>
            <person name="Chen Z."/>
            <person name="Freedman E."/>
            <person name="Gellesch M."/>
            <person name="Goldberg J."/>
            <person name="Griggs A."/>
            <person name="Gujja S."/>
            <person name="Heilman E."/>
            <person name="Heiman D."/>
            <person name="Howarth C."/>
            <person name="Mehta T."/>
            <person name="Neiman D."/>
            <person name="Pearson M."/>
            <person name="Roberts A."/>
            <person name="Saif S."/>
            <person name="Shea T."/>
            <person name="Shenoy N."/>
            <person name="Sisk P."/>
            <person name="Stolte C."/>
            <person name="Sykes S."/>
            <person name="White J."/>
            <person name="Yandava C."/>
            <person name="Izard J."/>
            <person name="Blanton J.M."/>
            <person name="Baranova O.V."/>
            <person name="Tanner A.C."/>
            <person name="Dewhirst F.E."/>
            <person name="Haas B."/>
            <person name="Nusbaum C."/>
            <person name="Birren B."/>
        </authorList>
    </citation>
    <scope>NUCLEOTIDE SEQUENCE [LARGE SCALE GENOMIC DNA]</scope>
    <source>
        <strain evidence="2">ATCC 35896 / D40 B5</strain>
    </source>
</reference>
<accession>D6GSJ0</accession>
<organism evidence="1 2">
    <name type="scientific">Filifactor alocis (strain ATCC 35896 / CCUG 47790 / D40 B5)</name>
    <name type="common">Fusobacterium alocis</name>
    <dbReference type="NCBI Taxonomy" id="546269"/>
    <lineage>
        <taxon>Bacteria</taxon>
        <taxon>Bacillati</taxon>
        <taxon>Bacillota</taxon>
        <taxon>Clostridia</taxon>
        <taxon>Peptostreptococcales</taxon>
        <taxon>Filifactoraceae</taxon>
        <taxon>Filifactor</taxon>
    </lineage>
</organism>
<proteinExistence type="predicted"/>
<dbReference type="KEGG" id="faa:HMPREF0389_00548"/>
<sequence length="214" mass="25605">MMKSNLFDFVQCMRQMEDYEYLLSLLAHHCGPTIERVKVSSLLNIRNSKNRLLSEVWENRKEELLQFFGVSSFSLKKDDSGEIVLIYHEDLLKEQLCKKEHIEFLSRFGYQNDWDYLQYLEFLKKRYTNLCPHEIGVFLGYPIYDVMQFISCPNKECRFVGYWKVYENEEVAKEIFRSYDEAKQISCLKTVEKIFPESALKRKIYKSLMNSTLS</sequence>
<dbReference type="RefSeq" id="WP_014261764.1">
    <property type="nucleotide sequence ID" value="NC_016630.1"/>
</dbReference>
<name>D6GSJ0_FILAD</name>
<dbReference type="OrthoDB" id="5393676at2"/>
<dbReference type="HOGENOM" id="CLU_080981_1_0_9"/>
<dbReference type="eggNOG" id="ENOG5032UZC">
    <property type="taxonomic scope" value="Bacteria"/>
</dbReference>
<dbReference type="Proteomes" id="UP000007468">
    <property type="component" value="Chromosome"/>
</dbReference>
<evidence type="ECO:0000313" key="1">
    <source>
        <dbReference type="EMBL" id="EFE28631.2"/>
    </source>
</evidence>
<dbReference type="AlphaFoldDB" id="D6GSJ0"/>
<keyword evidence="2" id="KW-1185">Reference proteome</keyword>